<evidence type="ECO:0000256" key="2">
    <source>
        <dbReference type="ARBA" id="ARBA00022692"/>
    </source>
</evidence>
<accession>A0A375I332</accession>
<evidence type="ECO:0000256" key="3">
    <source>
        <dbReference type="ARBA" id="ARBA00022989"/>
    </source>
</evidence>
<name>A0A375I332_9ACTN</name>
<dbReference type="Proteomes" id="UP000265962">
    <property type="component" value="Unassembled WGS sequence"/>
</dbReference>
<dbReference type="AlphaFoldDB" id="A0A375I332"/>
<evidence type="ECO:0000256" key="1">
    <source>
        <dbReference type="ARBA" id="ARBA00004141"/>
    </source>
</evidence>
<dbReference type="Pfam" id="PF02361">
    <property type="entry name" value="CbiQ"/>
    <property type="match status" value="1"/>
</dbReference>
<feature type="transmembrane region" description="Helical" evidence="5">
    <location>
        <begin position="93"/>
        <end position="119"/>
    </location>
</feature>
<feature type="transmembrane region" description="Helical" evidence="5">
    <location>
        <begin position="140"/>
        <end position="161"/>
    </location>
</feature>
<dbReference type="CDD" id="cd16914">
    <property type="entry name" value="EcfT"/>
    <property type="match status" value="1"/>
</dbReference>
<sequence>MRLENYLGVYRAGHSLMHRTPVAVKYLLLVVLGVVPFFAGRWPVSVAAAVVSGLVLVLGAGRPPRELNPMLGVIVMNALILVYDSLFLNWRNGVIFCAGMLSCLWLARTLTGTTPASVLMDAMAALARPFRFLGAKPEKFALTIAIMWNAVPGLLLSVRQVRDAARARGVERAGWRLVTPIVIGAVGRALAMGEALHARGLADEEEPARPRV</sequence>
<keyword evidence="4 5" id="KW-0472">Membrane</keyword>
<keyword evidence="2 5" id="KW-0812">Transmembrane</keyword>
<evidence type="ECO:0000256" key="5">
    <source>
        <dbReference type="SAM" id="Phobius"/>
    </source>
</evidence>
<feature type="transmembrane region" description="Helical" evidence="5">
    <location>
        <begin position="21"/>
        <end position="38"/>
    </location>
</feature>
<protein>
    <submittedName>
        <fullName evidence="6">Cobalt transport protein</fullName>
    </submittedName>
</protein>
<evidence type="ECO:0000313" key="7">
    <source>
        <dbReference type="Proteomes" id="UP000265962"/>
    </source>
</evidence>
<organism evidence="6 7">
    <name type="scientific">Propionibacterium ruminifibrarum</name>
    <dbReference type="NCBI Taxonomy" id="1962131"/>
    <lineage>
        <taxon>Bacteria</taxon>
        <taxon>Bacillati</taxon>
        <taxon>Actinomycetota</taxon>
        <taxon>Actinomycetes</taxon>
        <taxon>Propionibacteriales</taxon>
        <taxon>Propionibacteriaceae</taxon>
        <taxon>Propionibacterium</taxon>
    </lineage>
</organism>
<comment type="subcellular location">
    <subcellularLocation>
        <location evidence="1">Membrane</location>
        <topology evidence="1">Multi-pass membrane protein</topology>
    </subcellularLocation>
</comment>
<gene>
    <name evidence="6" type="ORF">PROPJV5_2207</name>
</gene>
<keyword evidence="7" id="KW-1185">Reference proteome</keyword>
<evidence type="ECO:0000256" key="4">
    <source>
        <dbReference type="ARBA" id="ARBA00023136"/>
    </source>
</evidence>
<reference evidence="7" key="1">
    <citation type="submission" date="2018-02" db="EMBL/GenBank/DDBJ databases">
        <authorList>
            <person name="Hornung B."/>
        </authorList>
    </citation>
    <scope>NUCLEOTIDE SEQUENCE [LARGE SCALE GENOMIC DNA]</scope>
</reference>
<dbReference type="EMBL" id="OMOH01000010">
    <property type="protein sequence ID" value="SPF69246.1"/>
    <property type="molecule type" value="Genomic_DNA"/>
</dbReference>
<keyword evidence="3 5" id="KW-1133">Transmembrane helix</keyword>
<evidence type="ECO:0000313" key="6">
    <source>
        <dbReference type="EMBL" id="SPF69246.1"/>
    </source>
</evidence>
<feature type="transmembrane region" description="Helical" evidence="5">
    <location>
        <begin position="67"/>
        <end position="87"/>
    </location>
</feature>
<proteinExistence type="predicted"/>
<dbReference type="GO" id="GO:0005886">
    <property type="term" value="C:plasma membrane"/>
    <property type="evidence" value="ECO:0007669"/>
    <property type="project" value="UniProtKB-ARBA"/>
</dbReference>
<dbReference type="InterPro" id="IPR003339">
    <property type="entry name" value="ABC/ECF_trnsptr_transmembrane"/>
</dbReference>